<sequence length="123" mass="13328">MTTKRIKRLPARCSLLRHLTGPQDSSGKTNNMIGRSDSTSLASCGRQLTPWSFASAGHMMCPGPAPATMTTSLSEKARLSLSLSLCSVKCLSVGRRTLSQKEALFPSLQERPFVFLARLSEAD</sequence>
<dbReference type="InParanoid" id="A0A804J3K2"/>
<dbReference type="AlphaFoldDB" id="A0A804J3K2"/>
<evidence type="ECO:0000313" key="4">
    <source>
        <dbReference type="Proteomes" id="UP000012960"/>
    </source>
</evidence>
<dbReference type="Gramene" id="Ma05_t12160.1">
    <property type="protein sequence ID" value="Ma05_p12160.1"/>
    <property type="gene ID" value="Ma05_g12160"/>
</dbReference>
<keyword evidence="4" id="KW-1185">Reference proteome</keyword>
<evidence type="ECO:0000256" key="1">
    <source>
        <dbReference type="SAM" id="MobiDB-lite"/>
    </source>
</evidence>
<feature type="compositionally biased region" description="Polar residues" evidence="1">
    <location>
        <begin position="22"/>
        <end position="41"/>
    </location>
</feature>
<accession>A0A804J3K2</accession>
<protein>
    <submittedName>
        <fullName evidence="2">(wild Malaysian banana) hypothetical protein</fullName>
    </submittedName>
</protein>
<organism evidence="3 4">
    <name type="scientific">Musa acuminata subsp. malaccensis</name>
    <name type="common">Wild banana</name>
    <name type="synonym">Musa malaccensis</name>
    <dbReference type="NCBI Taxonomy" id="214687"/>
    <lineage>
        <taxon>Eukaryota</taxon>
        <taxon>Viridiplantae</taxon>
        <taxon>Streptophyta</taxon>
        <taxon>Embryophyta</taxon>
        <taxon>Tracheophyta</taxon>
        <taxon>Spermatophyta</taxon>
        <taxon>Magnoliopsida</taxon>
        <taxon>Liliopsida</taxon>
        <taxon>Zingiberales</taxon>
        <taxon>Musaceae</taxon>
        <taxon>Musa</taxon>
    </lineage>
</organism>
<dbReference type="EnsemblPlants" id="Ma05_t12160.1">
    <property type="protein sequence ID" value="Ma05_p12160.1"/>
    <property type="gene ID" value="Ma05_g12160"/>
</dbReference>
<feature type="region of interest" description="Disordered" evidence="1">
    <location>
        <begin position="20"/>
        <end position="41"/>
    </location>
</feature>
<dbReference type="EMBL" id="HG996470">
    <property type="protein sequence ID" value="CAG1838263.1"/>
    <property type="molecule type" value="Genomic_DNA"/>
</dbReference>
<proteinExistence type="predicted"/>
<reference evidence="2" key="1">
    <citation type="submission" date="2021-03" db="EMBL/GenBank/DDBJ databases">
        <authorList>
            <consortium name="Genoscope - CEA"/>
            <person name="William W."/>
        </authorList>
    </citation>
    <scope>NUCLEOTIDE SEQUENCE</scope>
    <source>
        <strain evidence="2">Doubled-haploid Pahang</strain>
    </source>
</reference>
<reference evidence="3" key="2">
    <citation type="submission" date="2021-05" db="UniProtKB">
        <authorList>
            <consortium name="EnsemblPlants"/>
        </authorList>
    </citation>
    <scope>IDENTIFICATION</scope>
    <source>
        <strain evidence="3">subsp. malaccensis</strain>
    </source>
</reference>
<gene>
    <name evidence="2" type="ORF">GSMUA_264400.1</name>
</gene>
<evidence type="ECO:0000313" key="3">
    <source>
        <dbReference type="EnsemblPlants" id="Ma05_p12160.1"/>
    </source>
</evidence>
<dbReference type="Proteomes" id="UP000012960">
    <property type="component" value="Unplaced"/>
</dbReference>
<name>A0A804J3K2_MUSAM</name>
<evidence type="ECO:0000313" key="2">
    <source>
        <dbReference type="EMBL" id="CAG1838263.1"/>
    </source>
</evidence>